<dbReference type="InterPro" id="IPR023842">
    <property type="entry name" value="Bacillithiol_biosynth_BshB1"/>
</dbReference>
<gene>
    <name evidence="2" type="primary">bshB1</name>
    <name evidence="2" type="ORF">OIH86_22230</name>
</gene>
<comment type="cofactor">
    <cofactor evidence="1">
        <name>Zn(2+)</name>
        <dbReference type="ChEBI" id="CHEBI:29105"/>
    </cofactor>
</comment>
<comment type="caution">
    <text evidence="2">The sequence shown here is derived from an EMBL/GenBank/DDBJ whole genome shotgun (WGS) entry which is preliminary data.</text>
</comment>
<evidence type="ECO:0000313" key="2">
    <source>
        <dbReference type="EMBL" id="MCV9888373.1"/>
    </source>
</evidence>
<dbReference type="Pfam" id="PF02585">
    <property type="entry name" value="PIG-L"/>
    <property type="match status" value="1"/>
</dbReference>
<protein>
    <submittedName>
        <fullName evidence="2">Bacillithiol biosynthesis deacetylase BshB1</fullName>
    </submittedName>
</protein>
<dbReference type="RefSeq" id="WP_264144478.1">
    <property type="nucleotide sequence ID" value="NZ_JAOYEY010000050.1"/>
</dbReference>
<dbReference type="Proteomes" id="UP001526147">
    <property type="component" value="Unassembled WGS sequence"/>
</dbReference>
<reference evidence="2 3" key="1">
    <citation type="submission" date="2022-10" db="EMBL/GenBank/DDBJ databases">
        <title>Draft genome assembly of moderately radiation resistant bacterium Metabacillus halosaccharovorans.</title>
        <authorList>
            <person name="Pal S."/>
            <person name="Gopinathan A."/>
        </authorList>
    </citation>
    <scope>NUCLEOTIDE SEQUENCE [LARGE SCALE GENOMIC DNA]</scope>
    <source>
        <strain evidence="2 3">VITHBRA001</strain>
    </source>
</reference>
<dbReference type="PANTHER" id="PTHR12993:SF30">
    <property type="entry name" value="N-ACETYL-ALPHA-D-GLUCOSAMINYL L-MALATE DEACETYLASE 1"/>
    <property type="match status" value="1"/>
</dbReference>
<dbReference type="SUPFAM" id="SSF102588">
    <property type="entry name" value="LmbE-like"/>
    <property type="match status" value="1"/>
</dbReference>
<dbReference type="PANTHER" id="PTHR12993">
    <property type="entry name" value="N-ACETYLGLUCOSAMINYL-PHOSPHATIDYLINOSITOL DE-N-ACETYLASE-RELATED"/>
    <property type="match status" value="1"/>
</dbReference>
<proteinExistence type="predicted"/>
<keyword evidence="3" id="KW-1185">Reference proteome</keyword>
<organism evidence="2 3">
    <name type="scientific">Metabacillus halosaccharovorans</name>
    <dbReference type="NCBI Taxonomy" id="930124"/>
    <lineage>
        <taxon>Bacteria</taxon>
        <taxon>Bacillati</taxon>
        <taxon>Bacillota</taxon>
        <taxon>Bacilli</taxon>
        <taxon>Bacillales</taxon>
        <taxon>Bacillaceae</taxon>
        <taxon>Metabacillus</taxon>
    </lineage>
</organism>
<dbReference type="NCBIfam" id="TIGR04001">
    <property type="entry name" value="thiol_BshB1"/>
    <property type="match status" value="1"/>
</dbReference>
<dbReference type="Gene3D" id="3.40.50.10320">
    <property type="entry name" value="LmbE-like"/>
    <property type="match status" value="1"/>
</dbReference>
<dbReference type="InterPro" id="IPR003737">
    <property type="entry name" value="GlcNAc_PI_deacetylase-related"/>
</dbReference>
<accession>A0ABT3DMS6</accession>
<name>A0ABT3DMS6_9BACI</name>
<evidence type="ECO:0000256" key="1">
    <source>
        <dbReference type="ARBA" id="ARBA00001947"/>
    </source>
</evidence>
<sequence length="236" mass="26286">MSKQLDFLAIGAHPDDVEIGMGGTIAKYSQKGLKIGICDLTKAELSSNGTVLTRQKEAKLAGEILGITERIQLSIPDRGLYLSDSIIKEIVEIIRTYKPRVVFAPYFKDRHPDHGNCSRLVEEAVFSAGIKNYQDSQGLPAHRVQHVYFYMINGFHKPNFVIDISDTIETKLNSLRAYDSQFEKVEGSADTPLTNGYIEAVESRERIYGKEVGVMFAEGFLSRKPILLSNDLIGDA</sequence>
<dbReference type="EMBL" id="JAOYEY010000050">
    <property type="protein sequence ID" value="MCV9888373.1"/>
    <property type="molecule type" value="Genomic_DNA"/>
</dbReference>
<dbReference type="InterPro" id="IPR024078">
    <property type="entry name" value="LmbE-like_dom_sf"/>
</dbReference>
<evidence type="ECO:0000313" key="3">
    <source>
        <dbReference type="Proteomes" id="UP001526147"/>
    </source>
</evidence>